<feature type="transmembrane region" description="Helical" evidence="2">
    <location>
        <begin position="59"/>
        <end position="78"/>
    </location>
</feature>
<protein>
    <submittedName>
        <fullName evidence="3">Uncharacterized protein</fullName>
    </submittedName>
</protein>
<evidence type="ECO:0000313" key="4">
    <source>
        <dbReference type="Proteomes" id="UP000467130"/>
    </source>
</evidence>
<keyword evidence="4" id="KW-1185">Reference proteome</keyword>
<gene>
    <name evidence="3" type="ORF">MSTO_11300</name>
</gene>
<name>A0A7I7Q3I7_9MYCO</name>
<accession>A0A7I7Q3I7</accession>
<dbReference type="Proteomes" id="UP000467130">
    <property type="component" value="Chromosome"/>
</dbReference>
<evidence type="ECO:0000313" key="3">
    <source>
        <dbReference type="EMBL" id="BBY20925.1"/>
    </source>
</evidence>
<feature type="transmembrane region" description="Helical" evidence="2">
    <location>
        <begin position="137"/>
        <end position="159"/>
    </location>
</feature>
<keyword evidence="2" id="KW-1133">Transmembrane helix</keyword>
<dbReference type="KEGG" id="msto:MSTO_11300"/>
<feature type="transmembrane region" description="Helical" evidence="2">
    <location>
        <begin position="105"/>
        <end position="130"/>
    </location>
</feature>
<dbReference type="EMBL" id="AP022587">
    <property type="protein sequence ID" value="BBY20925.1"/>
    <property type="molecule type" value="Genomic_DNA"/>
</dbReference>
<evidence type="ECO:0000256" key="1">
    <source>
        <dbReference type="SAM" id="MobiDB-lite"/>
    </source>
</evidence>
<proteinExistence type="predicted"/>
<evidence type="ECO:0000256" key="2">
    <source>
        <dbReference type="SAM" id="Phobius"/>
    </source>
</evidence>
<keyword evidence="2" id="KW-0812">Transmembrane</keyword>
<feature type="region of interest" description="Disordered" evidence="1">
    <location>
        <begin position="1"/>
        <end position="41"/>
    </location>
</feature>
<keyword evidence="2" id="KW-0472">Membrane</keyword>
<dbReference type="AlphaFoldDB" id="A0A7I7Q3I7"/>
<reference evidence="3 4" key="1">
    <citation type="journal article" date="2019" name="Emerg. Microbes Infect.">
        <title>Comprehensive subspecies identification of 175 nontuberculous mycobacteria species based on 7547 genomic profiles.</title>
        <authorList>
            <person name="Matsumoto Y."/>
            <person name="Kinjo T."/>
            <person name="Motooka D."/>
            <person name="Nabeya D."/>
            <person name="Jung N."/>
            <person name="Uechi K."/>
            <person name="Horii T."/>
            <person name="Iida T."/>
            <person name="Fujita J."/>
            <person name="Nakamura S."/>
        </authorList>
    </citation>
    <scope>NUCLEOTIDE SEQUENCE [LARGE SCALE GENOMIC DNA]</scope>
    <source>
        <strain evidence="3 4">JCM 17783</strain>
    </source>
</reference>
<sequence length="165" mass="18062">MALPYPFEDPHRSDRAVSPPPPLQEPAEPTDFRPMNYGDNDSDGQKPHVIRLRVAPWDLVATLTLVALLVILATATTWPTKLYGFLGEVCSDESCGLVPFQIDVYIYPVVWGGIGAAIAAAGIGPFVSLLKGWYMSFWPVLSLAIIMVSSVIGDALTVFSARYWH</sequence>
<organism evidence="3 4">
    <name type="scientific">Mycobacterium stomatepiae</name>
    <dbReference type="NCBI Taxonomy" id="470076"/>
    <lineage>
        <taxon>Bacteria</taxon>
        <taxon>Bacillati</taxon>
        <taxon>Actinomycetota</taxon>
        <taxon>Actinomycetes</taxon>
        <taxon>Mycobacteriales</taxon>
        <taxon>Mycobacteriaceae</taxon>
        <taxon>Mycobacterium</taxon>
        <taxon>Mycobacterium simiae complex</taxon>
    </lineage>
</organism>